<evidence type="ECO:0008006" key="5">
    <source>
        <dbReference type="Google" id="ProtNLM"/>
    </source>
</evidence>
<feature type="transmembrane region" description="Helical" evidence="2">
    <location>
        <begin position="75"/>
        <end position="95"/>
    </location>
</feature>
<keyword evidence="4" id="KW-1185">Reference proteome</keyword>
<evidence type="ECO:0000313" key="4">
    <source>
        <dbReference type="Proteomes" id="UP000320333"/>
    </source>
</evidence>
<feature type="transmembrane region" description="Helical" evidence="2">
    <location>
        <begin position="42"/>
        <end position="63"/>
    </location>
</feature>
<dbReference type="AlphaFoldDB" id="A0A507DRP3"/>
<dbReference type="Proteomes" id="UP000320333">
    <property type="component" value="Unassembled WGS sequence"/>
</dbReference>
<feature type="transmembrane region" description="Helical" evidence="2">
    <location>
        <begin position="229"/>
        <end position="251"/>
    </location>
</feature>
<keyword evidence="2" id="KW-0812">Transmembrane</keyword>
<sequence length="299" mass="32334">MAFQVRDQIFTICGVCLGLSAENTVTSIQRWMSSSNSITNRLQVLASLTQFANTCFLTCYIGLPARAFGNQCYAWSLGGCVFYFTFQLASGGIMISRASVLIRRKWRPLIQVTGLLLLLAGFSSTLAGAIMQPASVDASGYCQTDFNWNNTNNIGKSILIALYAGLLLCFLVPLGQQIHSSYMHFGGGDVTDALLQIAGSFGLRVCLAIVGFIVPQFFSLIFAGDPNLIGLQGMGFILQNYFTVVASALAMEKQQGGSEVSAINAQEKIVSRQIASARKSLRSSFAPVPELSNKERDLD</sequence>
<comment type="caution">
    <text evidence="3">The sequence shown here is derived from an EMBL/GenBank/DDBJ whole genome shotgun (WGS) entry which is preliminary data.</text>
</comment>
<feature type="transmembrane region" description="Helical" evidence="2">
    <location>
        <begin position="154"/>
        <end position="174"/>
    </location>
</feature>
<evidence type="ECO:0000256" key="1">
    <source>
        <dbReference type="SAM" id="MobiDB-lite"/>
    </source>
</evidence>
<evidence type="ECO:0000256" key="2">
    <source>
        <dbReference type="SAM" id="Phobius"/>
    </source>
</evidence>
<feature type="transmembrane region" description="Helical" evidence="2">
    <location>
        <begin position="201"/>
        <end position="223"/>
    </location>
</feature>
<keyword evidence="2" id="KW-0472">Membrane</keyword>
<evidence type="ECO:0000313" key="3">
    <source>
        <dbReference type="EMBL" id="TPX54383.1"/>
    </source>
</evidence>
<dbReference type="OrthoDB" id="2141246at2759"/>
<feature type="region of interest" description="Disordered" evidence="1">
    <location>
        <begin position="279"/>
        <end position="299"/>
    </location>
</feature>
<name>A0A507DRP3_9FUNG</name>
<proteinExistence type="predicted"/>
<accession>A0A507DRP3</accession>
<dbReference type="EMBL" id="QEAP01000899">
    <property type="protein sequence ID" value="TPX54383.1"/>
    <property type="molecule type" value="Genomic_DNA"/>
</dbReference>
<gene>
    <name evidence="3" type="ORF">CcCBS67573_g09582</name>
</gene>
<keyword evidence="2" id="KW-1133">Transmembrane helix</keyword>
<reference evidence="3 4" key="1">
    <citation type="journal article" date="2019" name="Sci. Rep.">
        <title>Comparative genomics of chytrid fungi reveal insights into the obligate biotrophic and pathogenic lifestyle of Synchytrium endobioticum.</title>
        <authorList>
            <person name="van de Vossenberg B.T.L.H."/>
            <person name="Warris S."/>
            <person name="Nguyen H.D.T."/>
            <person name="van Gent-Pelzer M.P.E."/>
            <person name="Joly D.L."/>
            <person name="van de Geest H.C."/>
            <person name="Bonants P.J.M."/>
            <person name="Smith D.S."/>
            <person name="Levesque C.A."/>
            <person name="van der Lee T.A.J."/>
        </authorList>
    </citation>
    <scope>NUCLEOTIDE SEQUENCE [LARGE SCALE GENOMIC DNA]</scope>
    <source>
        <strain evidence="3 4">CBS 675.73</strain>
    </source>
</reference>
<organism evidence="3 4">
    <name type="scientific">Chytriomyces confervae</name>
    <dbReference type="NCBI Taxonomy" id="246404"/>
    <lineage>
        <taxon>Eukaryota</taxon>
        <taxon>Fungi</taxon>
        <taxon>Fungi incertae sedis</taxon>
        <taxon>Chytridiomycota</taxon>
        <taxon>Chytridiomycota incertae sedis</taxon>
        <taxon>Chytridiomycetes</taxon>
        <taxon>Chytridiales</taxon>
        <taxon>Chytriomycetaceae</taxon>
        <taxon>Chytriomyces</taxon>
    </lineage>
</organism>
<protein>
    <recommendedName>
        <fullName evidence="5">G-protein coupled receptors family 1 profile domain-containing protein</fullName>
    </recommendedName>
</protein>
<feature type="transmembrane region" description="Helical" evidence="2">
    <location>
        <begin position="115"/>
        <end position="134"/>
    </location>
</feature>